<evidence type="ECO:0000313" key="2">
    <source>
        <dbReference type="EMBL" id="EXJ68349.1"/>
    </source>
</evidence>
<dbReference type="AlphaFoldDB" id="W9XD71"/>
<accession>W9XD71</accession>
<feature type="domain" description="Heterokaryon incompatibility" evidence="1">
    <location>
        <begin position="128"/>
        <end position="290"/>
    </location>
</feature>
<dbReference type="Proteomes" id="UP000019471">
    <property type="component" value="Unassembled WGS sequence"/>
</dbReference>
<proteinExistence type="predicted"/>
<dbReference type="STRING" id="1182543.W9XD71"/>
<dbReference type="HOGENOM" id="CLU_002639_8_3_1"/>
<protein>
    <recommendedName>
        <fullName evidence="1">Heterokaryon incompatibility domain-containing protein</fullName>
    </recommendedName>
</protein>
<keyword evidence="3" id="KW-1185">Reference proteome</keyword>
<dbReference type="GeneID" id="19192842"/>
<name>W9XD71_9EURO</name>
<dbReference type="RefSeq" id="XP_007746915.1">
    <property type="nucleotide sequence ID" value="XM_007748725.1"/>
</dbReference>
<dbReference type="eggNOG" id="ENOG502SQZF">
    <property type="taxonomic scope" value="Eukaryota"/>
</dbReference>
<dbReference type="InterPro" id="IPR010730">
    <property type="entry name" value="HET"/>
</dbReference>
<dbReference type="PANTHER" id="PTHR33112">
    <property type="entry name" value="DOMAIN PROTEIN, PUTATIVE-RELATED"/>
    <property type="match status" value="1"/>
</dbReference>
<dbReference type="EMBL" id="AMGX01000013">
    <property type="protein sequence ID" value="EXJ68349.1"/>
    <property type="molecule type" value="Genomic_DNA"/>
</dbReference>
<comment type="caution">
    <text evidence="2">The sequence shown here is derived from an EMBL/GenBank/DDBJ whole genome shotgun (WGS) entry which is preliminary data.</text>
</comment>
<dbReference type="OrthoDB" id="5362512at2759"/>
<organism evidence="2 3">
    <name type="scientific">Cladophialophora psammophila CBS 110553</name>
    <dbReference type="NCBI Taxonomy" id="1182543"/>
    <lineage>
        <taxon>Eukaryota</taxon>
        <taxon>Fungi</taxon>
        <taxon>Dikarya</taxon>
        <taxon>Ascomycota</taxon>
        <taxon>Pezizomycotina</taxon>
        <taxon>Eurotiomycetes</taxon>
        <taxon>Chaetothyriomycetidae</taxon>
        <taxon>Chaetothyriales</taxon>
        <taxon>Herpotrichiellaceae</taxon>
        <taxon>Cladophialophora</taxon>
    </lineage>
</organism>
<gene>
    <name evidence="2" type="ORF">A1O5_08141</name>
</gene>
<evidence type="ECO:0000259" key="1">
    <source>
        <dbReference type="Pfam" id="PF06985"/>
    </source>
</evidence>
<reference evidence="2 3" key="1">
    <citation type="submission" date="2013-03" db="EMBL/GenBank/DDBJ databases">
        <title>The Genome Sequence of Cladophialophora psammophila CBS 110553.</title>
        <authorList>
            <consortium name="The Broad Institute Genomics Platform"/>
            <person name="Cuomo C."/>
            <person name="de Hoog S."/>
            <person name="Gorbushina A."/>
            <person name="Walker B."/>
            <person name="Young S.K."/>
            <person name="Zeng Q."/>
            <person name="Gargeya S."/>
            <person name="Fitzgerald M."/>
            <person name="Haas B."/>
            <person name="Abouelleil A."/>
            <person name="Allen A.W."/>
            <person name="Alvarado L."/>
            <person name="Arachchi H.M."/>
            <person name="Berlin A.M."/>
            <person name="Chapman S.B."/>
            <person name="Gainer-Dewar J."/>
            <person name="Goldberg J."/>
            <person name="Griggs A."/>
            <person name="Gujja S."/>
            <person name="Hansen M."/>
            <person name="Howarth C."/>
            <person name="Imamovic A."/>
            <person name="Ireland A."/>
            <person name="Larimer J."/>
            <person name="McCowan C."/>
            <person name="Murphy C."/>
            <person name="Pearson M."/>
            <person name="Poon T.W."/>
            <person name="Priest M."/>
            <person name="Roberts A."/>
            <person name="Saif S."/>
            <person name="Shea T."/>
            <person name="Sisk P."/>
            <person name="Sykes S."/>
            <person name="Wortman J."/>
            <person name="Nusbaum C."/>
            <person name="Birren B."/>
        </authorList>
    </citation>
    <scope>NUCLEOTIDE SEQUENCE [LARGE SCALE GENOMIC DNA]</scope>
    <source>
        <strain evidence="2 3">CBS 110553</strain>
    </source>
</reference>
<evidence type="ECO:0000313" key="3">
    <source>
        <dbReference type="Proteomes" id="UP000019471"/>
    </source>
</evidence>
<dbReference type="Pfam" id="PF06985">
    <property type="entry name" value="HET"/>
    <property type="match status" value="1"/>
</dbReference>
<dbReference type="PANTHER" id="PTHR33112:SF16">
    <property type="entry name" value="HETEROKARYON INCOMPATIBILITY DOMAIN-CONTAINING PROTEIN"/>
    <property type="match status" value="1"/>
</dbReference>
<sequence>MISQFCPTFFGPPDLNPRYDGDGYWIEWDNSVDRIVLASGMNHYFLEYDCETGLRTSGRTPALSAIPSTESLSIIRSWLDKCLNEHQGCGENSVGDPPTRLVDVGPHDGSQEPRIVCGEQCREQRSRYFALSYCWGSTTKESPWTLSTGNIDSFKAGIHLARLPRSFQDVIQLTRGLNERYIWIDCLCILQDSPDDWEKEASSMADIYANALCTIISPSPDPSKPLFAERDMSLVSPAVLNLSTEDRSRTAAVRFHPVLPNWTAGTNAMEGEESLQKSQPTRRRGWCMQEYELSRRALVLTTHQSGWICKQMQCSEEEFSTMSRPLSDSTVHNDGVLLRPNKRLAWWPLHYHGPPEQSACETVALNRKVVEQPPGLYHHMWEKLVEEFTSREITVPTDRLPAISGLAARRQRETGDQYLAGLWKNNLAYPTHQHGHGPRSTLLYGFRRGRSIGAPLRPLCHHQLKETRP</sequence>